<keyword evidence="2" id="KW-1185">Reference proteome</keyword>
<accession>A0A392QKY8</accession>
<sequence>PRHIEMESYSSSAVSLISNGCGLRHPYFSLVYQIKDILRQMSSWSVNWEANQVADYFAKNGLSIPSVRIFNYVPGFASLTLTADASSVDFPRGF</sequence>
<reference evidence="1 2" key="1">
    <citation type="journal article" date="2018" name="Front. Plant Sci.">
        <title>Red Clover (Trifolium pratense) and Zigzag Clover (T. medium) - A Picture of Genomic Similarities and Differences.</title>
        <authorList>
            <person name="Dluhosova J."/>
            <person name="Istvanek J."/>
            <person name="Nedelnik J."/>
            <person name="Repkova J."/>
        </authorList>
    </citation>
    <scope>NUCLEOTIDE SEQUENCE [LARGE SCALE GENOMIC DNA]</scope>
    <source>
        <strain evidence="2">cv. 10/8</strain>
        <tissue evidence="1">Leaf</tissue>
    </source>
</reference>
<dbReference type="InterPro" id="IPR044730">
    <property type="entry name" value="RNase_H-like_dom_plant"/>
</dbReference>
<dbReference type="EMBL" id="LXQA010145226">
    <property type="protein sequence ID" value="MCI25083.1"/>
    <property type="molecule type" value="Genomic_DNA"/>
</dbReference>
<evidence type="ECO:0000313" key="2">
    <source>
        <dbReference type="Proteomes" id="UP000265520"/>
    </source>
</evidence>
<protein>
    <recommendedName>
        <fullName evidence="3">RNase H type-1 domain-containing protein</fullName>
    </recommendedName>
</protein>
<feature type="non-terminal residue" evidence="1">
    <location>
        <position position="1"/>
    </location>
</feature>
<dbReference type="CDD" id="cd06222">
    <property type="entry name" value="RNase_H_like"/>
    <property type="match status" value="1"/>
</dbReference>
<dbReference type="AlphaFoldDB" id="A0A392QKY8"/>
<comment type="caution">
    <text evidence="1">The sequence shown here is derived from an EMBL/GenBank/DDBJ whole genome shotgun (WGS) entry which is preliminary data.</text>
</comment>
<name>A0A392QKY8_9FABA</name>
<dbReference type="Proteomes" id="UP000265520">
    <property type="component" value="Unassembled WGS sequence"/>
</dbReference>
<organism evidence="1 2">
    <name type="scientific">Trifolium medium</name>
    <dbReference type="NCBI Taxonomy" id="97028"/>
    <lineage>
        <taxon>Eukaryota</taxon>
        <taxon>Viridiplantae</taxon>
        <taxon>Streptophyta</taxon>
        <taxon>Embryophyta</taxon>
        <taxon>Tracheophyta</taxon>
        <taxon>Spermatophyta</taxon>
        <taxon>Magnoliopsida</taxon>
        <taxon>eudicotyledons</taxon>
        <taxon>Gunneridae</taxon>
        <taxon>Pentapetalae</taxon>
        <taxon>rosids</taxon>
        <taxon>fabids</taxon>
        <taxon>Fabales</taxon>
        <taxon>Fabaceae</taxon>
        <taxon>Papilionoideae</taxon>
        <taxon>50 kb inversion clade</taxon>
        <taxon>NPAAA clade</taxon>
        <taxon>Hologalegina</taxon>
        <taxon>IRL clade</taxon>
        <taxon>Trifolieae</taxon>
        <taxon>Trifolium</taxon>
    </lineage>
</organism>
<evidence type="ECO:0000313" key="1">
    <source>
        <dbReference type="EMBL" id="MCI25083.1"/>
    </source>
</evidence>
<evidence type="ECO:0008006" key="3">
    <source>
        <dbReference type="Google" id="ProtNLM"/>
    </source>
</evidence>
<proteinExistence type="predicted"/>